<organism evidence="3 4">
    <name type="scientific">Cryptolaemus montrouzieri</name>
    <dbReference type="NCBI Taxonomy" id="559131"/>
    <lineage>
        <taxon>Eukaryota</taxon>
        <taxon>Metazoa</taxon>
        <taxon>Ecdysozoa</taxon>
        <taxon>Arthropoda</taxon>
        <taxon>Hexapoda</taxon>
        <taxon>Insecta</taxon>
        <taxon>Pterygota</taxon>
        <taxon>Neoptera</taxon>
        <taxon>Endopterygota</taxon>
        <taxon>Coleoptera</taxon>
        <taxon>Polyphaga</taxon>
        <taxon>Cucujiformia</taxon>
        <taxon>Coccinelloidea</taxon>
        <taxon>Coccinellidae</taxon>
        <taxon>Scymninae</taxon>
        <taxon>Scymnini</taxon>
        <taxon>Cryptolaemus</taxon>
    </lineage>
</organism>
<comment type="caution">
    <text evidence="3">The sequence shown here is derived from an EMBL/GenBank/DDBJ whole genome shotgun (WGS) entry which is preliminary data.</text>
</comment>
<proteinExistence type="predicted"/>
<feature type="region of interest" description="Disordered" evidence="1">
    <location>
        <begin position="534"/>
        <end position="577"/>
    </location>
</feature>
<gene>
    <name evidence="3" type="ORF">HHI36_021037</name>
</gene>
<evidence type="ECO:0000259" key="2">
    <source>
        <dbReference type="Pfam" id="PF21050"/>
    </source>
</evidence>
<dbReference type="PANTHER" id="PTHR14881">
    <property type="entry name" value="LISH DOMAIN-CONTAINING PROTEIN ARMC9"/>
    <property type="match status" value="1"/>
</dbReference>
<dbReference type="Proteomes" id="UP001516400">
    <property type="component" value="Unassembled WGS sequence"/>
</dbReference>
<feature type="compositionally biased region" description="Basic and acidic residues" evidence="1">
    <location>
        <begin position="552"/>
        <end position="574"/>
    </location>
</feature>
<accession>A0ABD2MW16</accession>
<sequence length="675" mass="76976">MIIAVSKNRTEELFCIFNTIAVFLEHQNFPKTCAVFKKECESKGLSKEGNDHVEEVGDLDEKRQESCERKETNSSFKLSEEEKKSVQITYFFENNSREVCETVSNCGTNTVSLQDVRSRVSVQDYLDLKEKFIDLRDKHKMLLDELEEKTRYLDYVIPLLQQNGFENGQKCPEYTSRKSNAKIPDYPVENTSHDVDNKLSNSDLDTDIIKESILKSKEDEMQQTLEMEPSASLERIVPTPKNAVAQTSPAENSSSSSQNMKQASFLFARKKCLQIRSAPNASGNGRRAPISLSMPLSPLSNNRYFPLDFVKLKEQLLNGRTEYKLLLLQALRWRLTKCTSVERSGILVSYIRNDLLNLRGGKNVLNSLLQDCEEERLLEAMSRFINVLASLKQGRDYLCSSEEVVKVYLVPKVQKLLENSKISTSLEMLVDIFMPYVSGALYSVLSERAVREEALRQGMDVKILQLMKNSDDKYLKKQLEFIVRSRFGGESAKFKCNDNEPPEEIDILEPELDQNDSLNGDTQGESVLETFREVRDRESQNSLRSMGSVGNDNRENKNRNQEKKSPTSRVKFDAESSTDYLDSTMNKMAAESLIKYRKNFPSESLPETMCGCLRPANYKCDCYEAIRQSVEDDDLIFPNEDGVSNKEAKQNVQHSSLFSRPEDSTSFGKSPCKES</sequence>
<evidence type="ECO:0000256" key="1">
    <source>
        <dbReference type="SAM" id="MobiDB-lite"/>
    </source>
</evidence>
<name>A0ABD2MW16_9CUCU</name>
<feature type="compositionally biased region" description="Polar residues" evidence="1">
    <location>
        <begin position="650"/>
        <end position="668"/>
    </location>
</feature>
<keyword evidence="4" id="KW-1185">Reference proteome</keyword>
<dbReference type="EMBL" id="JABFTP020000042">
    <property type="protein sequence ID" value="KAL3270497.1"/>
    <property type="molecule type" value="Genomic_DNA"/>
</dbReference>
<reference evidence="3 4" key="1">
    <citation type="journal article" date="2021" name="BMC Biol.">
        <title>Horizontally acquired antibacterial genes associated with adaptive radiation of ladybird beetles.</title>
        <authorList>
            <person name="Li H.S."/>
            <person name="Tang X.F."/>
            <person name="Huang Y.H."/>
            <person name="Xu Z.Y."/>
            <person name="Chen M.L."/>
            <person name="Du X.Y."/>
            <person name="Qiu B.Y."/>
            <person name="Chen P.T."/>
            <person name="Zhang W."/>
            <person name="Slipinski A."/>
            <person name="Escalona H.E."/>
            <person name="Waterhouse R.M."/>
            <person name="Zwick A."/>
            <person name="Pang H."/>
        </authorList>
    </citation>
    <scope>NUCLEOTIDE SEQUENCE [LARGE SCALE GENOMIC DNA]</scope>
    <source>
        <strain evidence="3">SYSU2018</strain>
    </source>
</reference>
<feature type="region of interest" description="Disordered" evidence="1">
    <location>
        <begin position="636"/>
        <end position="675"/>
    </location>
</feature>
<feature type="compositionally biased region" description="Polar residues" evidence="1">
    <location>
        <begin position="540"/>
        <end position="550"/>
    </location>
</feature>
<dbReference type="PANTHER" id="PTHR14881:SF4">
    <property type="entry name" value="LISH DOMAIN-CONTAINING PROTEIN ARMC9"/>
    <property type="match status" value="1"/>
</dbReference>
<evidence type="ECO:0000313" key="4">
    <source>
        <dbReference type="Proteomes" id="UP001516400"/>
    </source>
</evidence>
<dbReference type="InterPro" id="IPR040369">
    <property type="entry name" value="ARMC9"/>
</dbReference>
<protein>
    <recommendedName>
        <fullName evidence="2">LisH domain-containing protein</fullName>
    </recommendedName>
</protein>
<feature type="region of interest" description="Disordered" evidence="1">
    <location>
        <begin position="167"/>
        <end position="202"/>
    </location>
</feature>
<evidence type="ECO:0000313" key="3">
    <source>
        <dbReference type="EMBL" id="KAL3270497.1"/>
    </source>
</evidence>
<dbReference type="Pfam" id="PF21050">
    <property type="entry name" value="ARMC9_ARM"/>
    <property type="match status" value="1"/>
</dbReference>
<feature type="domain" description="LisH" evidence="2">
    <location>
        <begin position="430"/>
        <end position="484"/>
    </location>
</feature>
<dbReference type="AlphaFoldDB" id="A0ABD2MW16"/>
<dbReference type="InterPro" id="IPR048959">
    <property type="entry name" value="ARMC9_ARM_dom"/>
</dbReference>